<feature type="region of interest" description="Disordered" evidence="1">
    <location>
        <begin position="240"/>
        <end position="263"/>
    </location>
</feature>
<dbReference type="AlphaFoldDB" id="A0AAV5TFA4"/>
<evidence type="ECO:0000256" key="1">
    <source>
        <dbReference type="SAM" id="MobiDB-lite"/>
    </source>
</evidence>
<organism evidence="2 3">
    <name type="scientific">Pristionchus entomophagus</name>
    <dbReference type="NCBI Taxonomy" id="358040"/>
    <lineage>
        <taxon>Eukaryota</taxon>
        <taxon>Metazoa</taxon>
        <taxon>Ecdysozoa</taxon>
        <taxon>Nematoda</taxon>
        <taxon>Chromadorea</taxon>
        <taxon>Rhabditida</taxon>
        <taxon>Rhabditina</taxon>
        <taxon>Diplogasteromorpha</taxon>
        <taxon>Diplogasteroidea</taxon>
        <taxon>Neodiplogasteridae</taxon>
        <taxon>Pristionchus</taxon>
    </lineage>
</organism>
<feature type="compositionally biased region" description="Basic and acidic residues" evidence="1">
    <location>
        <begin position="244"/>
        <end position="263"/>
    </location>
</feature>
<gene>
    <name evidence="2" type="ORF">PENTCL1PPCAC_14104</name>
</gene>
<keyword evidence="3" id="KW-1185">Reference proteome</keyword>
<feature type="non-terminal residue" evidence="2">
    <location>
        <position position="1"/>
    </location>
</feature>
<evidence type="ECO:0000313" key="3">
    <source>
        <dbReference type="Proteomes" id="UP001432027"/>
    </source>
</evidence>
<reference evidence="2" key="1">
    <citation type="submission" date="2023-10" db="EMBL/GenBank/DDBJ databases">
        <title>Genome assembly of Pristionchus species.</title>
        <authorList>
            <person name="Yoshida K."/>
            <person name="Sommer R.J."/>
        </authorList>
    </citation>
    <scope>NUCLEOTIDE SEQUENCE</scope>
    <source>
        <strain evidence="2">RS0144</strain>
    </source>
</reference>
<protein>
    <submittedName>
        <fullName evidence="2">Uncharacterized protein</fullName>
    </submittedName>
</protein>
<evidence type="ECO:0000313" key="2">
    <source>
        <dbReference type="EMBL" id="GMS91929.1"/>
    </source>
</evidence>
<proteinExistence type="predicted"/>
<name>A0AAV5TFA4_9BILA</name>
<comment type="caution">
    <text evidence="2">The sequence shown here is derived from an EMBL/GenBank/DDBJ whole genome shotgun (WGS) entry which is preliminary data.</text>
</comment>
<feature type="non-terminal residue" evidence="2">
    <location>
        <position position="263"/>
    </location>
</feature>
<dbReference type="EMBL" id="BTSX01000004">
    <property type="protein sequence ID" value="GMS91929.1"/>
    <property type="molecule type" value="Genomic_DNA"/>
</dbReference>
<accession>A0AAV5TFA4</accession>
<sequence length="263" mass="29464">DDGIQEFTLRSDPDAPDKNFEENFWNVYESAGEVAIQSALTLELERTYGLLAKRFNSLDAQREETHRQYAEAKSVQRQAMSNVYLLASTVERLETGITRFTAASNMDKVSRDLRVWREKAEKGEETVSNMAVDKRARDKEVLDVMNTIRHQLAESSAYSKKAKSIEEQLKLKINESKGIRKSYGSVSRLLADISHGCIDALPDDIRARMNGMSIDKLLQITTSDGGDSDDDDAEAVYRLMSAEAGERKRGRGGQDSRGGRSQS</sequence>
<dbReference type="Proteomes" id="UP001432027">
    <property type="component" value="Unassembled WGS sequence"/>
</dbReference>